<dbReference type="Gene3D" id="1.25.40.20">
    <property type="entry name" value="Ankyrin repeat-containing domain"/>
    <property type="match status" value="1"/>
</dbReference>
<accession>A0A7S0QBC8</accession>
<dbReference type="InterPro" id="IPR002110">
    <property type="entry name" value="Ankyrin_rpt"/>
</dbReference>
<feature type="region of interest" description="Disordered" evidence="4">
    <location>
        <begin position="194"/>
        <end position="216"/>
    </location>
</feature>
<reference evidence="6" key="1">
    <citation type="submission" date="2021-01" db="EMBL/GenBank/DDBJ databases">
        <authorList>
            <person name="Corre E."/>
            <person name="Pelletier E."/>
            <person name="Niang G."/>
            <person name="Scheremetjew M."/>
            <person name="Finn R."/>
            <person name="Kale V."/>
            <person name="Holt S."/>
            <person name="Cochrane G."/>
            <person name="Meng A."/>
            <person name="Brown T."/>
            <person name="Cohen L."/>
        </authorList>
    </citation>
    <scope>NUCLEOTIDE SEQUENCE</scope>
    <source>
        <strain evidence="6">CCAP979/52</strain>
    </source>
</reference>
<dbReference type="PROSITE" id="PS50297">
    <property type="entry name" value="ANK_REP_REGION"/>
    <property type="match status" value="1"/>
</dbReference>
<organism evidence="6">
    <name type="scientific">Cryptomonas curvata</name>
    <dbReference type="NCBI Taxonomy" id="233186"/>
    <lineage>
        <taxon>Eukaryota</taxon>
        <taxon>Cryptophyceae</taxon>
        <taxon>Cryptomonadales</taxon>
        <taxon>Cryptomonadaceae</taxon>
        <taxon>Cryptomonas</taxon>
    </lineage>
</organism>
<evidence type="ECO:0000256" key="2">
    <source>
        <dbReference type="ARBA" id="ARBA00023043"/>
    </source>
</evidence>
<dbReference type="SMART" id="SM00248">
    <property type="entry name" value="ANK"/>
    <property type="match status" value="2"/>
</dbReference>
<dbReference type="InterPro" id="IPR036770">
    <property type="entry name" value="Ankyrin_rpt-contain_sf"/>
</dbReference>
<evidence type="ECO:0000313" key="6">
    <source>
        <dbReference type="EMBL" id="CAD8628326.1"/>
    </source>
</evidence>
<keyword evidence="5" id="KW-1133">Transmembrane helix</keyword>
<feature type="transmembrane region" description="Helical" evidence="5">
    <location>
        <begin position="112"/>
        <end position="135"/>
    </location>
</feature>
<dbReference type="SUPFAM" id="SSF48403">
    <property type="entry name" value="Ankyrin repeat"/>
    <property type="match status" value="1"/>
</dbReference>
<protein>
    <submittedName>
        <fullName evidence="6">Uncharacterized protein</fullName>
    </submittedName>
</protein>
<dbReference type="InterPro" id="IPR050776">
    <property type="entry name" value="Ank_Repeat/CDKN_Inhibitor"/>
</dbReference>
<sequence>MQNQDRTEETEGSRHKENDIFASIRQDSPEGPLMGAASGAILCVICCACILVGAVIAFFVWAIVTLVKSAPSNQSECGKDHGVWEFCLAVVIVMPMLGIVVNAIASFTKNNAVAAIPTIIGFAVTIWGIVILAYLGECEQYYQHSYPDLLLLFKIYVILSIVVIALALCFLGCAVCLLGTAVLTTGLPGMDTRSSGRPDGYSDLPGNDGNDSAKDERLRAAARDGRLIEVEQLLSGEGLSANVNARDPANGWAPLHYAAFHNHRRVAERLVAAGAKLDAETMDRERKTALRLAEEKGNDDVVAFLRSVGAFSYNDGGADLGGATMEFV</sequence>
<evidence type="ECO:0000256" key="3">
    <source>
        <dbReference type="PROSITE-ProRule" id="PRU00023"/>
    </source>
</evidence>
<evidence type="ECO:0000256" key="5">
    <source>
        <dbReference type="SAM" id="Phobius"/>
    </source>
</evidence>
<keyword evidence="5" id="KW-0812">Transmembrane</keyword>
<evidence type="ECO:0000256" key="4">
    <source>
        <dbReference type="SAM" id="MobiDB-lite"/>
    </source>
</evidence>
<feature type="transmembrane region" description="Helical" evidence="5">
    <location>
        <begin position="83"/>
        <end position="105"/>
    </location>
</feature>
<gene>
    <name evidence="6" type="ORF">CCUR1050_LOCUS6005</name>
</gene>
<feature type="transmembrane region" description="Helical" evidence="5">
    <location>
        <begin position="33"/>
        <end position="63"/>
    </location>
</feature>
<evidence type="ECO:0000256" key="1">
    <source>
        <dbReference type="ARBA" id="ARBA00022737"/>
    </source>
</evidence>
<dbReference type="EMBL" id="HBEZ01010951">
    <property type="protein sequence ID" value="CAD8628326.1"/>
    <property type="molecule type" value="Transcribed_RNA"/>
</dbReference>
<dbReference type="PANTHER" id="PTHR24201">
    <property type="entry name" value="ANK_REP_REGION DOMAIN-CONTAINING PROTEIN"/>
    <property type="match status" value="1"/>
</dbReference>
<dbReference type="Pfam" id="PF12796">
    <property type="entry name" value="Ank_2"/>
    <property type="match status" value="1"/>
</dbReference>
<keyword evidence="5" id="KW-0472">Membrane</keyword>
<dbReference type="PROSITE" id="PS50088">
    <property type="entry name" value="ANK_REPEAT"/>
    <property type="match status" value="1"/>
</dbReference>
<feature type="transmembrane region" description="Helical" evidence="5">
    <location>
        <begin position="155"/>
        <end position="183"/>
    </location>
</feature>
<dbReference type="AlphaFoldDB" id="A0A7S0QBC8"/>
<keyword evidence="2 3" id="KW-0040">ANK repeat</keyword>
<proteinExistence type="predicted"/>
<keyword evidence="1" id="KW-0677">Repeat</keyword>
<name>A0A7S0QBC8_9CRYP</name>
<feature type="repeat" description="ANK" evidence="3">
    <location>
        <begin position="250"/>
        <end position="282"/>
    </location>
</feature>